<dbReference type="InterPro" id="IPR036420">
    <property type="entry name" value="BRCT_dom_sf"/>
</dbReference>
<accession>A0A7W7YRF7</accession>
<dbReference type="GO" id="GO:0006260">
    <property type="term" value="P:DNA replication"/>
    <property type="evidence" value="ECO:0007669"/>
    <property type="project" value="UniProtKB-KW"/>
</dbReference>
<dbReference type="PROSITE" id="PS50172">
    <property type="entry name" value="BRCT"/>
    <property type="match status" value="1"/>
</dbReference>
<name>A0A7W7YRF7_9HYPH</name>
<proteinExistence type="inferred from homology"/>
<dbReference type="PROSITE" id="PS01056">
    <property type="entry name" value="DNA_LIGASE_N2"/>
    <property type="match status" value="1"/>
</dbReference>
<dbReference type="NCBIfam" id="TIGR00575">
    <property type="entry name" value="dnlj"/>
    <property type="match status" value="1"/>
</dbReference>
<feature type="binding site" evidence="12">
    <location>
        <position position="302"/>
    </location>
    <ligand>
        <name>NAD(+)</name>
        <dbReference type="ChEBI" id="CHEBI:57540"/>
    </ligand>
</feature>
<evidence type="ECO:0000256" key="8">
    <source>
        <dbReference type="ARBA" id="ARBA00023027"/>
    </source>
</evidence>
<dbReference type="Gene3D" id="1.10.150.20">
    <property type="entry name" value="5' to 3' exonuclease, C-terminal subdomain"/>
    <property type="match status" value="2"/>
</dbReference>
<dbReference type="Gene3D" id="3.30.470.30">
    <property type="entry name" value="DNA ligase/mRNA capping enzyme"/>
    <property type="match status" value="1"/>
</dbReference>
<feature type="binding site" evidence="12">
    <location>
        <position position="432"/>
    </location>
    <ligand>
        <name>Zn(2+)</name>
        <dbReference type="ChEBI" id="CHEBI:29105"/>
    </ligand>
</feature>
<comment type="catalytic activity">
    <reaction evidence="11 12 13">
        <text>NAD(+) + (deoxyribonucleotide)n-3'-hydroxyl + 5'-phospho-(deoxyribonucleotide)m = (deoxyribonucleotide)n+m + AMP + beta-nicotinamide D-nucleotide.</text>
        <dbReference type="EC" id="6.5.1.2"/>
    </reaction>
</comment>
<feature type="binding site" evidence="12">
    <location>
        <position position="150"/>
    </location>
    <ligand>
        <name>NAD(+)</name>
        <dbReference type="ChEBI" id="CHEBI:57540"/>
    </ligand>
</feature>
<comment type="caution">
    <text evidence="15">The sequence shown here is derived from an EMBL/GenBank/DDBJ whole genome shotgun (WGS) entry which is preliminary data.</text>
</comment>
<dbReference type="FunFam" id="3.30.470.30:FF:000001">
    <property type="entry name" value="DNA ligase"/>
    <property type="match status" value="1"/>
</dbReference>
<evidence type="ECO:0000256" key="10">
    <source>
        <dbReference type="ARBA" id="ARBA00023211"/>
    </source>
</evidence>
<dbReference type="PIRSF" id="PIRSF001604">
    <property type="entry name" value="LigA"/>
    <property type="match status" value="1"/>
</dbReference>
<dbReference type="EMBL" id="JACHIK010000001">
    <property type="protein sequence ID" value="MBB5040943.1"/>
    <property type="molecule type" value="Genomic_DNA"/>
</dbReference>
<dbReference type="InterPro" id="IPR013840">
    <property type="entry name" value="DNAligase_N"/>
</dbReference>
<dbReference type="Gene3D" id="2.40.50.140">
    <property type="entry name" value="Nucleic acid-binding proteins"/>
    <property type="match status" value="1"/>
</dbReference>
<feature type="binding site" evidence="12">
    <location>
        <begin position="44"/>
        <end position="48"/>
    </location>
    <ligand>
        <name>NAD(+)</name>
        <dbReference type="ChEBI" id="CHEBI:57540"/>
    </ligand>
</feature>
<comment type="caution">
    <text evidence="12">Lacks conserved residue(s) required for the propagation of feature annotation.</text>
</comment>
<dbReference type="CDD" id="cd00114">
    <property type="entry name" value="LIGANc"/>
    <property type="match status" value="1"/>
</dbReference>
<feature type="binding site" evidence="12">
    <location>
        <position position="326"/>
    </location>
    <ligand>
        <name>NAD(+)</name>
        <dbReference type="ChEBI" id="CHEBI:57540"/>
    </ligand>
</feature>
<evidence type="ECO:0000256" key="3">
    <source>
        <dbReference type="ARBA" id="ARBA00022705"/>
    </source>
</evidence>
<dbReference type="SMART" id="SM00278">
    <property type="entry name" value="HhH1"/>
    <property type="match status" value="3"/>
</dbReference>
<keyword evidence="2 12" id="KW-0436">Ligase</keyword>
<dbReference type="PANTHER" id="PTHR23389">
    <property type="entry name" value="CHROMOSOME TRANSMISSION FIDELITY FACTOR 18"/>
    <property type="match status" value="1"/>
</dbReference>
<feature type="active site" description="N6-AMP-lysine intermediate" evidence="12">
    <location>
        <position position="129"/>
    </location>
</feature>
<feature type="binding site" evidence="12">
    <location>
        <position position="435"/>
    </location>
    <ligand>
        <name>Zn(2+)</name>
        <dbReference type="ChEBI" id="CHEBI:29105"/>
    </ligand>
</feature>
<dbReference type="Pfam" id="PF03120">
    <property type="entry name" value="OB_DNA_ligase"/>
    <property type="match status" value="1"/>
</dbReference>
<feature type="binding site" evidence="12">
    <location>
        <position position="186"/>
    </location>
    <ligand>
        <name>NAD(+)</name>
        <dbReference type="ChEBI" id="CHEBI:57540"/>
    </ligand>
</feature>
<dbReference type="HAMAP" id="MF_01588">
    <property type="entry name" value="DNA_ligase_A"/>
    <property type="match status" value="1"/>
</dbReference>
<dbReference type="InterPro" id="IPR012340">
    <property type="entry name" value="NA-bd_OB-fold"/>
</dbReference>
<dbReference type="Gene3D" id="1.10.287.610">
    <property type="entry name" value="Helix hairpin bin"/>
    <property type="match status" value="1"/>
</dbReference>
<evidence type="ECO:0000313" key="15">
    <source>
        <dbReference type="EMBL" id="MBB5040943.1"/>
    </source>
</evidence>
<dbReference type="SMART" id="SM00532">
    <property type="entry name" value="LIGANc"/>
    <property type="match status" value="1"/>
</dbReference>
<dbReference type="Pfam" id="PF03119">
    <property type="entry name" value="DNA_ligase_ZBD"/>
    <property type="match status" value="1"/>
</dbReference>
<dbReference type="PROSITE" id="PS01055">
    <property type="entry name" value="DNA_LIGASE_N1"/>
    <property type="match status" value="1"/>
</dbReference>
<dbReference type="Pfam" id="PF00533">
    <property type="entry name" value="BRCT"/>
    <property type="match status" value="1"/>
</dbReference>
<keyword evidence="9 12" id="KW-0234">DNA repair</keyword>
<evidence type="ECO:0000256" key="6">
    <source>
        <dbReference type="ARBA" id="ARBA00022833"/>
    </source>
</evidence>
<dbReference type="SUPFAM" id="SSF50249">
    <property type="entry name" value="Nucleic acid-binding proteins"/>
    <property type="match status" value="1"/>
</dbReference>
<dbReference type="PANTHER" id="PTHR23389:SF9">
    <property type="entry name" value="DNA LIGASE"/>
    <property type="match status" value="1"/>
</dbReference>
<dbReference type="InterPro" id="IPR033136">
    <property type="entry name" value="DNA_ligase_CS"/>
</dbReference>
<dbReference type="SMART" id="SM00292">
    <property type="entry name" value="BRCT"/>
    <property type="match status" value="1"/>
</dbReference>
<evidence type="ECO:0000256" key="4">
    <source>
        <dbReference type="ARBA" id="ARBA00022723"/>
    </source>
</evidence>
<evidence type="ECO:0000256" key="2">
    <source>
        <dbReference type="ARBA" id="ARBA00022598"/>
    </source>
</evidence>
<evidence type="ECO:0000256" key="12">
    <source>
        <dbReference type="HAMAP-Rule" id="MF_01588"/>
    </source>
</evidence>
<feature type="binding site" evidence="12">
    <location>
        <position position="462"/>
    </location>
    <ligand>
        <name>Zn(2+)</name>
        <dbReference type="ChEBI" id="CHEBI:29105"/>
    </ligand>
</feature>
<gene>
    <name evidence="12" type="primary">ligA</name>
    <name evidence="15" type="ORF">HNQ66_000321</name>
</gene>
<reference evidence="15 16" key="1">
    <citation type="submission" date="2020-08" db="EMBL/GenBank/DDBJ databases">
        <title>Genomic Encyclopedia of Type Strains, Phase IV (KMG-IV): sequencing the most valuable type-strain genomes for metagenomic binning, comparative biology and taxonomic classification.</title>
        <authorList>
            <person name="Goeker M."/>
        </authorList>
    </citation>
    <scope>NUCLEOTIDE SEQUENCE [LARGE SCALE GENOMIC DNA]</scope>
    <source>
        <strain evidence="15 16">DSM 21319</strain>
    </source>
</reference>
<evidence type="ECO:0000256" key="13">
    <source>
        <dbReference type="RuleBase" id="RU000618"/>
    </source>
</evidence>
<dbReference type="AlphaFoldDB" id="A0A7W7YRF7"/>
<evidence type="ECO:0000256" key="11">
    <source>
        <dbReference type="ARBA" id="ARBA00034005"/>
    </source>
</evidence>
<dbReference type="Pfam" id="PF12826">
    <property type="entry name" value="HHH_2"/>
    <property type="match status" value="1"/>
</dbReference>
<evidence type="ECO:0000259" key="14">
    <source>
        <dbReference type="PROSITE" id="PS50172"/>
    </source>
</evidence>
<feature type="domain" description="BRCT" evidence="14">
    <location>
        <begin position="640"/>
        <end position="718"/>
    </location>
</feature>
<dbReference type="NCBIfam" id="NF005932">
    <property type="entry name" value="PRK07956.1"/>
    <property type="match status" value="1"/>
</dbReference>
<dbReference type="SUPFAM" id="SSF52113">
    <property type="entry name" value="BRCT domain"/>
    <property type="match status" value="1"/>
</dbReference>
<organism evidence="15 16">
    <name type="scientific">Shinella fusca</name>
    <dbReference type="NCBI Taxonomy" id="544480"/>
    <lineage>
        <taxon>Bacteria</taxon>
        <taxon>Pseudomonadati</taxon>
        <taxon>Pseudomonadota</taxon>
        <taxon>Alphaproteobacteria</taxon>
        <taxon>Hyphomicrobiales</taxon>
        <taxon>Rhizobiaceae</taxon>
        <taxon>Shinella</taxon>
    </lineage>
</organism>
<dbReference type="SUPFAM" id="SSF56091">
    <property type="entry name" value="DNA ligase/mRNA capping enzyme, catalytic domain"/>
    <property type="match status" value="1"/>
</dbReference>
<keyword evidence="10 12" id="KW-0464">Manganese</keyword>
<dbReference type="GO" id="GO:0046872">
    <property type="term" value="F:metal ion binding"/>
    <property type="evidence" value="ECO:0007669"/>
    <property type="project" value="UniProtKB-KW"/>
</dbReference>
<evidence type="ECO:0000256" key="5">
    <source>
        <dbReference type="ARBA" id="ARBA00022763"/>
    </source>
</evidence>
<keyword evidence="5 12" id="KW-0227">DNA damage</keyword>
<evidence type="ECO:0000256" key="9">
    <source>
        <dbReference type="ARBA" id="ARBA00023204"/>
    </source>
</evidence>
<dbReference type="RefSeq" id="WP_184140165.1">
    <property type="nucleotide sequence ID" value="NZ_JACHIK010000001.1"/>
</dbReference>
<keyword evidence="16" id="KW-1185">Reference proteome</keyword>
<dbReference type="GO" id="GO:0005829">
    <property type="term" value="C:cytosol"/>
    <property type="evidence" value="ECO:0007669"/>
    <property type="project" value="TreeGrafter"/>
</dbReference>
<dbReference type="GO" id="GO:0006281">
    <property type="term" value="P:DNA repair"/>
    <property type="evidence" value="ECO:0007669"/>
    <property type="project" value="UniProtKB-KW"/>
</dbReference>
<feature type="binding site" evidence="12">
    <location>
        <position position="127"/>
    </location>
    <ligand>
        <name>NAD(+)</name>
        <dbReference type="ChEBI" id="CHEBI:57540"/>
    </ligand>
</feature>
<dbReference type="InterPro" id="IPR003583">
    <property type="entry name" value="Hlx-hairpin-Hlx_DNA-bd_motif"/>
</dbReference>
<sequence>MANAKSPVETLTEEEAAAELAFLAAEIARHDELYHGQDAPEISDADYDALKRRNEEIEARFPALVRDDSPSRRVGSAPLATFAPITHARPMLSLDNTFSDEDVRDFVASVYRFLGRLPDDSIAFTAEPKIDGLSMSIRYENGRLVTAATRGDGTTGENVTANVLTIAEIPNRLPAGVPAVVEVRGEVYMAKSDFLALNEKMAAEGRQTYVNPRNTAAGSLRQLDAAVTASRKLRFFAYAWGEMSAMPADTQYGMIEVLKSWGFPVNPMTQRLFRVDDIINHYREIGLARPDLDYDIDGVVYKVDELALQERLGFRSRSPRWATAHKFPAEQAFTTVERIDIQVGRTGALTPVARLTPVTVGGVVVTNATLHNADYIEGIGNSGERIREEDHDIRVGDTVIVQRAGDVIPQVLDVLMEKRPAEAHRYEFPKTCPVCGSHAVRERHEKTGRLDSVTRCTGGFVCRAQAVEHLKHFVSRNAFDIEGLGAKQVDFFFEAEDPSLTIRTAPDIFTLEKRQASSLTKLENIDGFGKVSVRKLYDAINARRSIALNRFIYALGIRHVGETNAKLLARAYGTYEAFATAMKEAEGLSGEAWNDLNNIEGIGEVVARAIVEFYKEPRNLDVLGRLLEEVTPEAAEAVVVSSSPVAGKTVVFTGSLEKMTRDEAKAMAERLGAKVAGSVSKKTDLVVAGPGAGSKLDKAKEFDVEVIDEDGWFELIKG</sequence>
<evidence type="ECO:0000313" key="16">
    <source>
        <dbReference type="Proteomes" id="UP000535406"/>
    </source>
</evidence>
<dbReference type="InterPro" id="IPR018239">
    <property type="entry name" value="DNA_ligase_AS"/>
</dbReference>
<dbReference type="InterPro" id="IPR010994">
    <property type="entry name" value="RuvA_2-like"/>
</dbReference>
<dbReference type="Gene3D" id="6.20.10.30">
    <property type="match status" value="1"/>
</dbReference>
<keyword evidence="7 12" id="KW-0460">Magnesium</keyword>
<dbReference type="InterPro" id="IPR004150">
    <property type="entry name" value="NAD_DNA_ligase_OB"/>
</dbReference>
<comment type="similarity">
    <text evidence="12">Belongs to the NAD-dependent DNA ligase family. LigA subfamily.</text>
</comment>
<feature type="binding site" evidence="12">
    <location>
        <begin position="93"/>
        <end position="94"/>
    </location>
    <ligand>
        <name>NAD(+)</name>
        <dbReference type="ChEBI" id="CHEBI:57540"/>
    </ligand>
</feature>
<keyword evidence="8 12" id="KW-0520">NAD</keyword>
<evidence type="ECO:0000256" key="1">
    <source>
        <dbReference type="ARBA" id="ARBA00004067"/>
    </source>
</evidence>
<keyword evidence="6 12" id="KW-0862">Zinc</keyword>
<dbReference type="SUPFAM" id="SSF47781">
    <property type="entry name" value="RuvA domain 2-like"/>
    <property type="match status" value="1"/>
</dbReference>
<comment type="cofactor">
    <cofactor evidence="12">
        <name>Mg(2+)</name>
        <dbReference type="ChEBI" id="CHEBI:18420"/>
    </cofactor>
    <cofactor evidence="12">
        <name>Mn(2+)</name>
        <dbReference type="ChEBI" id="CHEBI:29035"/>
    </cofactor>
</comment>
<evidence type="ECO:0000256" key="7">
    <source>
        <dbReference type="ARBA" id="ARBA00022842"/>
    </source>
</evidence>
<dbReference type="InterPro" id="IPR001357">
    <property type="entry name" value="BRCT_dom"/>
</dbReference>
<dbReference type="Pfam" id="PF01653">
    <property type="entry name" value="DNA_ligase_aden"/>
    <property type="match status" value="1"/>
</dbReference>
<dbReference type="InterPro" id="IPR001679">
    <property type="entry name" value="DNA_ligase"/>
</dbReference>
<dbReference type="InterPro" id="IPR004149">
    <property type="entry name" value="Znf_DNAligase_C4"/>
</dbReference>
<protein>
    <recommendedName>
        <fullName evidence="12 13">DNA ligase</fullName>
        <ecNumber evidence="12 13">6.5.1.2</ecNumber>
    </recommendedName>
    <alternativeName>
        <fullName evidence="12">Polydeoxyribonucleotide synthase [NAD(+)]</fullName>
    </alternativeName>
</protein>
<dbReference type="Proteomes" id="UP000535406">
    <property type="component" value="Unassembled WGS sequence"/>
</dbReference>
<keyword evidence="4 12" id="KW-0479">Metal-binding</keyword>
<dbReference type="InterPro" id="IPR041663">
    <property type="entry name" value="DisA/LigA_HHH"/>
</dbReference>
<dbReference type="Gene3D" id="3.40.50.10190">
    <property type="entry name" value="BRCT domain"/>
    <property type="match status" value="1"/>
</dbReference>
<comment type="function">
    <text evidence="1 12">DNA ligase that catalyzes the formation of phosphodiester linkages between 5'-phosphoryl and 3'-hydroxyl groups in double-stranded DNA using NAD as a coenzyme and as the energy source for the reaction. It is essential for DNA replication and repair of damaged DNA.</text>
</comment>
<dbReference type="GO" id="GO:0003911">
    <property type="term" value="F:DNA ligase (NAD+) activity"/>
    <property type="evidence" value="ECO:0007669"/>
    <property type="project" value="UniProtKB-UniRule"/>
</dbReference>
<dbReference type="EC" id="6.5.1.2" evidence="12 13"/>
<dbReference type="GO" id="GO:0003677">
    <property type="term" value="F:DNA binding"/>
    <property type="evidence" value="ECO:0007669"/>
    <property type="project" value="InterPro"/>
</dbReference>
<dbReference type="InterPro" id="IPR013839">
    <property type="entry name" value="DNAligase_adenylation"/>
</dbReference>
<dbReference type="CDD" id="cd17748">
    <property type="entry name" value="BRCT_DNA_ligase_like"/>
    <property type="match status" value="1"/>
</dbReference>
<keyword evidence="3 12" id="KW-0235">DNA replication</keyword>